<dbReference type="AlphaFoldDB" id="A0AAE0WKI3"/>
<evidence type="ECO:0000313" key="3">
    <source>
        <dbReference type="Proteomes" id="UP001274830"/>
    </source>
</evidence>
<protein>
    <submittedName>
        <fullName evidence="2">Uncharacterized protein</fullName>
    </submittedName>
</protein>
<keyword evidence="3" id="KW-1185">Reference proteome</keyword>
<reference evidence="2" key="1">
    <citation type="submission" date="2023-07" db="EMBL/GenBank/DDBJ databases">
        <title>Black Yeasts Isolated from many extreme environments.</title>
        <authorList>
            <person name="Coleine C."/>
            <person name="Stajich J.E."/>
            <person name="Selbmann L."/>
        </authorList>
    </citation>
    <scope>NUCLEOTIDE SEQUENCE</scope>
    <source>
        <strain evidence="2">CCFEE 5485</strain>
    </source>
</reference>
<gene>
    <name evidence="2" type="ORF">LTR78_006628</name>
</gene>
<proteinExistence type="predicted"/>
<evidence type="ECO:0000313" key="2">
    <source>
        <dbReference type="EMBL" id="KAK3673395.1"/>
    </source>
</evidence>
<comment type="caution">
    <text evidence="2">The sequence shown here is derived from an EMBL/GenBank/DDBJ whole genome shotgun (WGS) entry which is preliminary data.</text>
</comment>
<feature type="region of interest" description="Disordered" evidence="1">
    <location>
        <begin position="50"/>
        <end position="114"/>
    </location>
</feature>
<accession>A0AAE0WKI3</accession>
<feature type="compositionally biased region" description="Basic and acidic residues" evidence="1">
    <location>
        <begin position="57"/>
        <end position="67"/>
    </location>
</feature>
<dbReference type="Proteomes" id="UP001274830">
    <property type="component" value="Unassembled WGS sequence"/>
</dbReference>
<evidence type="ECO:0000256" key="1">
    <source>
        <dbReference type="SAM" id="MobiDB-lite"/>
    </source>
</evidence>
<name>A0AAE0WKI3_9PEZI</name>
<sequence>MKLNELCSNAAARYSKLLGLLFIKKHYSHSHWTHEVIMSDLKPTTSLLTCDGNNETAEPHSSRKGKADLTSSSSGTSKAAHASTLRAPTTEGDNIPSEVTANPPPSPPEAGSPSFTAHSFDFSPAIAHINAMTPSQLADFTANGSLAIYCTFDRTARGDLTDGLMIWFRFLVNKTLFLQNSTTRYADKRLVYILHSGYIPSLAKKSDWIRGMWSEIKTILDKSSIATYACSQSLPHQEFQKIQIARQYGLDSQEWQRGGRVASEEEKDVYQRLKDLLEGEEAVMLVTRRKKEDLEMHVRDDLEPNEVATMETHLQELMERLEAEEGAVWEAKCALFQKSVEIRRGARQ</sequence>
<organism evidence="2 3">
    <name type="scientific">Recurvomyces mirabilis</name>
    <dbReference type="NCBI Taxonomy" id="574656"/>
    <lineage>
        <taxon>Eukaryota</taxon>
        <taxon>Fungi</taxon>
        <taxon>Dikarya</taxon>
        <taxon>Ascomycota</taxon>
        <taxon>Pezizomycotina</taxon>
        <taxon>Dothideomycetes</taxon>
        <taxon>Dothideomycetidae</taxon>
        <taxon>Mycosphaerellales</taxon>
        <taxon>Teratosphaeriaceae</taxon>
        <taxon>Recurvomyces</taxon>
    </lineage>
</organism>
<dbReference type="EMBL" id="JAUTXT010000025">
    <property type="protein sequence ID" value="KAK3673395.1"/>
    <property type="molecule type" value="Genomic_DNA"/>
</dbReference>